<protein>
    <recommendedName>
        <fullName evidence="3">Response regulatory domain-containing protein</fullName>
    </recommendedName>
</protein>
<dbReference type="RefSeq" id="WP_017052042.1">
    <property type="nucleotide sequence ID" value="NZ_AJYW02000004.1"/>
</dbReference>
<dbReference type="InterPro" id="IPR011006">
    <property type="entry name" value="CheY-like_superfamily"/>
</dbReference>
<dbReference type="Proteomes" id="UP000094165">
    <property type="component" value="Unassembled WGS sequence"/>
</dbReference>
<dbReference type="GO" id="GO:0000160">
    <property type="term" value="P:phosphorelay signal transduction system"/>
    <property type="evidence" value="ECO:0007669"/>
    <property type="project" value="InterPro"/>
</dbReference>
<sequence length="122" mass="13547">MSDSLLIVDDSSFSRRMIKRAIPQSWEVSITEASGGEDALSQCSNSNFDILFLDITMPDIDGIEVLKRLKTMEYSASVYVISADIQPAIREEAFQLGAKGFLPKPISAEELESFLRQEGVQL</sequence>
<proteinExistence type="predicted"/>
<dbReference type="Gene3D" id="3.40.50.2300">
    <property type="match status" value="1"/>
</dbReference>
<keyword evidence="5" id="KW-1185">Reference proteome</keyword>
<dbReference type="InterPro" id="IPR050595">
    <property type="entry name" value="Bact_response_regulator"/>
</dbReference>
<dbReference type="AlphaFoldDB" id="A0A1E5DAA1"/>
<organism evidence="4 5">
    <name type="scientific">Vibrio genomosp. F6 str. FF-238</name>
    <dbReference type="NCBI Taxonomy" id="1191298"/>
    <lineage>
        <taxon>Bacteria</taxon>
        <taxon>Pseudomonadati</taxon>
        <taxon>Pseudomonadota</taxon>
        <taxon>Gammaproteobacteria</taxon>
        <taxon>Vibrionales</taxon>
        <taxon>Vibrionaceae</taxon>
        <taxon>Vibrio</taxon>
    </lineage>
</organism>
<dbReference type="SUPFAM" id="SSF52172">
    <property type="entry name" value="CheY-like"/>
    <property type="match status" value="1"/>
</dbReference>
<gene>
    <name evidence="4" type="ORF">A130_09885</name>
</gene>
<dbReference type="InterPro" id="IPR001789">
    <property type="entry name" value="Sig_transdc_resp-reg_receiver"/>
</dbReference>
<evidence type="ECO:0000259" key="3">
    <source>
        <dbReference type="PROSITE" id="PS50110"/>
    </source>
</evidence>
<feature type="modified residue" description="4-aspartylphosphate" evidence="2">
    <location>
        <position position="54"/>
    </location>
</feature>
<dbReference type="PANTHER" id="PTHR44591">
    <property type="entry name" value="STRESS RESPONSE REGULATOR PROTEIN 1"/>
    <property type="match status" value="1"/>
</dbReference>
<dbReference type="PANTHER" id="PTHR44591:SF24">
    <property type="entry name" value="PROTEIN-GLUTAMATE METHYLESTERASE_PROTEIN-GLUTAMINE GLUTAMINASE 1"/>
    <property type="match status" value="1"/>
</dbReference>
<keyword evidence="1 2" id="KW-0597">Phosphoprotein</keyword>
<dbReference type="PROSITE" id="PS50110">
    <property type="entry name" value="RESPONSE_REGULATORY"/>
    <property type="match status" value="1"/>
</dbReference>
<dbReference type="EMBL" id="AJYW02000004">
    <property type="protein sequence ID" value="OEE80698.1"/>
    <property type="molecule type" value="Genomic_DNA"/>
</dbReference>
<evidence type="ECO:0000256" key="2">
    <source>
        <dbReference type="PROSITE-ProRule" id="PRU00169"/>
    </source>
</evidence>
<evidence type="ECO:0000313" key="5">
    <source>
        <dbReference type="Proteomes" id="UP000094165"/>
    </source>
</evidence>
<name>A0A1E5DAA1_9VIBR</name>
<accession>A0A1E5DAA1</accession>
<dbReference type="Pfam" id="PF00072">
    <property type="entry name" value="Response_reg"/>
    <property type="match status" value="1"/>
</dbReference>
<evidence type="ECO:0000313" key="4">
    <source>
        <dbReference type="EMBL" id="OEE80698.1"/>
    </source>
</evidence>
<evidence type="ECO:0000256" key="1">
    <source>
        <dbReference type="ARBA" id="ARBA00022553"/>
    </source>
</evidence>
<dbReference type="SMART" id="SM00448">
    <property type="entry name" value="REC"/>
    <property type="match status" value="1"/>
</dbReference>
<feature type="domain" description="Response regulatory" evidence="3">
    <location>
        <begin position="4"/>
        <end position="119"/>
    </location>
</feature>
<reference evidence="4 5" key="1">
    <citation type="journal article" date="2012" name="Science">
        <title>Ecological populations of bacteria act as socially cohesive units of antibiotic production and resistance.</title>
        <authorList>
            <person name="Cordero O.X."/>
            <person name="Wildschutte H."/>
            <person name="Kirkup B."/>
            <person name="Proehl S."/>
            <person name="Ngo L."/>
            <person name="Hussain F."/>
            <person name="Le Roux F."/>
            <person name="Mincer T."/>
            <person name="Polz M.F."/>
        </authorList>
    </citation>
    <scope>NUCLEOTIDE SEQUENCE [LARGE SCALE GENOMIC DNA]</scope>
    <source>
        <strain evidence="4 5">FF-238</strain>
    </source>
</reference>
<comment type="caution">
    <text evidence="4">The sequence shown here is derived from an EMBL/GenBank/DDBJ whole genome shotgun (WGS) entry which is preliminary data.</text>
</comment>